<reference evidence="1" key="1">
    <citation type="submission" date="2019-08" db="EMBL/GenBank/DDBJ databases">
        <authorList>
            <person name="Kucharzyk K."/>
            <person name="Murdoch R.W."/>
            <person name="Higgins S."/>
            <person name="Loffler F."/>
        </authorList>
    </citation>
    <scope>NUCLEOTIDE SEQUENCE</scope>
</reference>
<accession>A0A645FCY7</accession>
<dbReference type="Pfam" id="PF13602">
    <property type="entry name" value="ADH_zinc_N_2"/>
    <property type="match status" value="1"/>
</dbReference>
<gene>
    <name evidence="1" type="ORF">SDC9_159572</name>
</gene>
<sequence length="64" mass="7259">MLRKRPPQMKAAILEQLVERVWPKIEDGSIRPAVYKVLPIQRAEEAHAILQNGENVGKVVLKVC</sequence>
<evidence type="ECO:0000313" key="1">
    <source>
        <dbReference type="EMBL" id="MPN12258.1"/>
    </source>
</evidence>
<dbReference type="AlphaFoldDB" id="A0A645FCY7"/>
<protein>
    <submittedName>
        <fullName evidence="1">Uncharacterized protein</fullName>
    </submittedName>
</protein>
<name>A0A645FCY7_9ZZZZ</name>
<dbReference type="EMBL" id="VSSQ01058567">
    <property type="protein sequence ID" value="MPN12258.1"/>
    <property type="molecule type" value="Genomic_DNA"/>
</dbReference>
<organism evidence="1">
    <name type="scientific">bioreactor metagenome</name>
    <dbReference type="NCBI Taxonomy" id="1076179"/>
    <lineage>
        <taxon>unclassified sequences</taxon>
        <taxon>metagenomes</taxon>
        <taxon>ecological metagenomes</taxon>
    </lineage>
</organism>
<proteinExistence type="predicted"/>
<comment type="caution">
    <text evidence="1">The sequence shown here is derived from an EMBL/GenBank/DDBJ whole genome shotgun (WGS) entry which is preliminary data.</text>
</comment>
<dbReference type="Gene3D" id="3.90.180.10">
    <property type="entry name" value="Medium-chain alcohol dehydrogenases, catalytic domain"/>
    <property type="match status" value="1"/>
</dbReference>